<dbReference type="Proteomes" id="UP001207687">
    <property type="component" value="Unassembled WGS sequence"/>
</dbReference>
<evidence type="ECO:0000256" key="2">
    <source>
        <dbReference type="ARBA" id="ARBA00007362"/>
    </source>
</evidence>
<dbReference type="InterPro" id="IPR037185">
    <property type="entry name" value="EmrE-like"/>
</dbReference>
<accession>A0AAW5TTR4</accession>
<dbReference type="AlphaFoldDB" id="A0AAW5TTR4"/>
<evidence type="ECO:0000313" key="6">
    <source>
        <dbReference type="Proteomes" id="UP001207687"/>
    </source>
</evidence>
<feature type="transmembrane region" description="Helical" evidence="3">
    <location>
        <begin position="134"/>
        <end position="150"/>
    </location>
</feature>
<organism evidence="5 6">
    <name type="scientific">Lactococcus lactis</name>
    <dbReference type="NCBI Taxonomy" id="1358"/>
    <lineage>
        <taxon>Bacteria</taxon>
        <taxon>Bacillati</taxon>
        <taxon>Bacillota</taxon>
        <taxon>Bacilli</taxon>
        <taxon>Lactobacillales</taxon>
        <taxon>Streptococcaceae</taxon>
        <taxon>Lactococcus</taxon>
    </lineage>
</organism>
<evidence type="ECO:0000259" key="4">
    <source>
        <dbReference type="Pfam" id="PF00892"/>
    </source>
</evidence>
<protein>
    <submittedName>
        <fullName evidence="5">Drug/metabolite transporter (DMT)-like permease</fullName>
    </submittedName>
</protein>
<reference evidence="5" key="1">
    <citation type="submission" date="2023-08" db="EMBL/GenBank/DDBJ databases">
        <title>Genomic analyses of the natural microbiome of Caenorhabditis elegans.</title>
        <authorList>
            <person name="Samuel B."/>
        </authorList>
    </citation>
    <scope>NUCLEOTIDE SEQUENCE</scope>
    <source>
        <strain evidence="5">BIGb0220</strain>
    </source>
</reference>
<feature type="transmembrane region" description="Helical" evidence="3">
    <location>
        <begin position="12"/>
        <end position="32"/>
    </location>
</feature>
<proteinExistence type="inferred from homology"/>
<keyword evidence="3" id="KW-1133">Transmembrane helix</keyword>
<feature type="domain" description="EamA" evidence="4">
    <location>
        <begin position="9"/>
        <end position="147"/>
    </location>
</feature>
<dbReference type="InterPro" id="IPR000620">
    <property type="entry name" value="EamA_dom"/>
</dbReference>
<dbReference type="PANTHER" id="PTHR22911">
    <property type="entry name" value="ACYL-MALONYL CONDENSING ENZYME-RELATED"/>
    <property type="match status" value="1"/>
</dbReference>
<name>A0AAW5TTR4_9LACT</name>
<comment type="similarity">
    <text evidence="2">Belongs to the EamA transporter family.</text>
</comment>
<dbReference type="Pfam" id="PF00892">
    <property type="entry name" value="EamA"/>
    <property type="match status" value="1"/>
</dbReference>
<dbReference type="GO" id="GO:0016020">
    <property type="term" value="C:membrane"/>
    <property type="evidence" value="ECO:0007669"/>
    <property type="project" value="InterPro"/>
</dbReference>
<keyword evidence="3" id="KW-0812">Transmembrane</keyword>
<comment type="caution">
    <text evidence="5">The sequence shown here is derived from an EMBL/GenBank/DDBJ whole genome shotgun (WGS) entry which is preliminary data.</text>
</comment>
<feature type="transmembrane region" description="Helical" evidence="3">
    <location>
        <begin position="79"/>
        <end position="98"/>
    </location>
</feature>
<evidence type="ECO:0000256" key="1">
    <source>
        <dbReference type="ARBA" id="ARBA00004127"/>
    </source>
</evidence>
<feature type="transmembrane region" description="Helical" evidence="3">
    <location>
        <begin position="104"/>
        <end position="122"/>
    </location>
</feature>
<feature type="transmembrane region" description="Helical" evidence="3">
    <location>
        <begin position="38"/>
        <end position="59"/>
    </location>
</feature>
<gene>
    <name evidence="5" type="ORF">M2256_002174</name>
</gene>
<sequence>MNVKKQIFKGTLYAVVAGCMWGISGIFGQLFFRDYHGSPLWITSTRLTIAGIILLAMSFSRDHKRFFDVWKSKKNMPTLFLYVFGGVFSVQYFYYVAIQLSNSATATILQYTAPVFIMLYLLIFQRQVPKPKSVLFVILAMIGVFFVDYGRKYQTFINQSPSPCNRTSRWCSCCYLLNHPSAIIR</sequence>
<dbReference type="EMBL" id="JAOQNN010000002">
    <property type="protein sequence ID" value="MCW2281652.1"/>
    <property type="molecule type" value="Genomic_DNA"/>
</dbReference>
<comment type="subcellular location">
    <subcellularLocation>
        <location evidence="1">Endomembrane system</location>
        <topology evidence="1">Multi-pass membrane protein</topology>
    </subcellularLocation>
</comment>
<dbReference type="PANTHER" id="PTHR22911:SF79">
    <property type="entry name" value="MOBA-LIKE NTP TRANSFERASE DOMAIN-CONTAINING PROTEIN"/>
    <property type="match status" value="1"/>
</dbReference>
<dbReference type="SUPFAM" id="SSF103481">
    <property type="entry name" value="Multidrug resistance efflux transporter EmrE"/>
    <property type="match status" value="1"/>
</dbReference>
<evidence type="ECO:0000313" key="5">
    <source>
        <dbReference type="EMBL" id="MCW2281652.1"/>
    </source>
</evidence>
<keyword evidence="3" id="KW-0472">Membrane</keyword>
<evidence type="ECO:0000256" key="3">
    <source>
        <dbReference type="SAM" id="Phobius"/>
    </source>
</evidence>